<evidence type="ECO:0000256" key="5">
    <source>
        <dbReference type="ARBA" id="ARBA00022525"/>
    </source>
</evidence>
<evidence type="ECO:0000313" key="14">
    <source>
        <dbReference type="Proteomes" id="UP000694915"/>
    </source>
</evidence>
<evidence type="ECO:0000256" key="1">
    <source>
        <dbReference type="ARBA" id="ARBA00004613"/>
    </source>
</evidence>
<feature type="chain" id="PRO_5047358542" description="Interleukin-3" evidence="13">
    <location>
        <begin position="27"/>
        <end position="168"/>
    </location>
</feature>
<gene>
    <name evidence="15" type="primary">LOC101986836</name>
</gene>
<keyword evidence="7" id="KW-0339">Growth factor</keyword>
<dbReference type="SUPFAM" id="SSF47266">
    <property type="entry name" value="4-helical cytokines"/>
    <property type="match status" value="1"/>
</dbReference>
<evidence type="ECO:0000313" key="15">
    <source>
        <dbReference type="RefSeq" id="XP_005350356.1"/>
    </source>
</evidence>
<dbReference type="InterPro" id="IPR009079">
    <property type="entry name" value="4_helix_cytokine-like_core"/>
</dbReference>
<reference evidence="15" key="1">
    <citation type="submission" date="2025-08" db="UniProtKB">
        <authorList>
            <consortium name="RefSeq"/>
        </authorList>
    </citation>
    <scope>IDENTIFICATION</scope>
</reference>
<evidence type="ECO:0000256" key="13">
    <source>
        <dbReference type="SAM" id="SignalP"/>
    </source>
</evidence>
<keyword evidence="14" id="KW-1185">Reference proteome</keyword>
<dbReference type="PANTHER" id="PTHR48489:SF1">
    <property type="entry name" value="INTERLEUKIN-3"/>
    <property type="match status" value="1"/>
</dbReference>
<evidence type="ECO:0000256" key="8">
    <source>
        <dbReference type="ARBA" id="ARBA00030364"/>
    </source>
</evidence>
<keyword evidence="4" id="KW-0202">Cytokine</keyword>
<dbReference type="Pfam" id="PF02059">
    <property type="entry name" value="IL3"/>
    <property type="match status" value="1"/>
</dbReference>
<protein>
    <recommendedName>
        <fullName evidence="3">Interleukin-3</fullName>
    </recommendedName>
    <alternativeName>
        <fullName evidence="9">Hematopoietic growth factor</fullName>
    </alternativeName>
    <alternativeName>
        <fullName evidence="8">Mast cell growth factor</fullName>
    </alternativeName>
    <alternativeName>
        <fullName evidence="11">Multipotential colony-stimulating factor</fullName>
    </alternativeName>
    <alternativeName>
        <fullName evidence="10">P-cell-stimulating factor</fullName>
    </alternativeName>
</protein>
<proteinExistence type="inferred from homology"/>
<name>A0ABM0KPL1_MICOH</name>
<sequence>MALVSSNTSLFSLLLLFLMLLHQGLQTPVPPSVSASGKASKLNCNIIAKEIMSSIEVSIWVSDLAEHDVIMSLQNKTLWRANLCEFLRMGNVSKIDKIETKLKILGRCLPKVESTSEMTSIFLTNDEKDFNKKLRYFVSQLEDLLPTQIPTTPDPTSDPVTSCSVTME</sequence>
<dbReference type="Gene3D" id="1.20.1250.10">
    <property type="match status" value="1"/>
</dbReference>
<evidence type="ECO:0000256" key="4">
    <source>
        <dbReference type="ARBA" id="ARBA00022514"/>
    </source>
</evidence>
<evidence type="ECO:0000256" key="7">
    <source>
        <dbReference type="ARBA" id="ARBA00023030"/>
    </source>
</evidence>
<dbReference type="RefSeq" id="XP_005350356.1">
    <property type="nucleotide sequence ID" value="XM_005350299.1"/>
</dbReference>
<dbReference type="PANTHER" id="PTHR48489">
    <property type="entry name" value="INTERLEUKIN-3"/>
    <property type="match status" value="1"/>
</dbReference>
<evidence type="ECO:0000256" key="9">
    <source>
        <dbReference type="ARBA" id="ARBA00031944"/>
    </source>
</evidence>
<evidence type="ECO:0000256" key="10">
    <source>
        <dbReference type="ARBA" id="ARBA00032468"/>
    </source>
</evidence>
<evidence type="ECO:0000256" key="11">
    <source>
        <dbReference type="ARBA" id="ARBA00033034"/>
    </source>
</evidence>
<evidence type="ECO:0000256" key="3">
    <source>
        <dbReference type="ARBA" id="ARBA00019466"/>
    </source>
</evidence>
<feature type="compositionally biased region" description="Low complexity" evidence="12">
    <location>
        <begin position="148"/>
        <end position="162"/>
    </location>
</feature>
<evidence type="ECO:0000256" key="2">
    <source>
        <dbReference type="ARBA" id="ARBA00008547"/>
    </source>
</evidence>
<keyword evidence="6 13" id="KW-0732">Signal</keyword>
<feature type="signal peptide" evidence="13">
    <location>
        <begin position="1"/>
        <end position="26"/>
    </location>
</feature>
<evidence type="ECO:0000256" key="12">
    <source>
        <dbReference type="SAM" id="MobiDB-lite"/>
    </source>
</evidence>
<dbReference type="Proteomes" id="UP000694915">
    <property type="component" value="Chromosome 7"/>
</dbReference>
<dbReference type="GeneID" id="101986836"/>
<comment type="similarity">
    <text evidence="2">Belongs to the IL-3 family.</text>
</comment>
<feature type="region of interest" description="Disordered" evidence="12">
    <location>
        <begin position="148"/>
        <end position="168"/>
    </location>
</feature>
<comment type="subcellular location">
    <subcellularLocation>
        <location evidence="1">Secreted</location>
    </subcellularLocation>
</comment>
<accession>A0ABM0KPL1</accession>
<dbReference type="InterPro" id="IPR002183">
    <property type="entry name" value="IL-3"/>
</dbReference>
<evidence type="ECO:0000256" key="6">
    <source>
        <dbReference type="ARBA" id="ARBA00022729"/>
    </source>
</evidence>
<organism evidence="14 15">
    <name type="scientific">Microtus ochrogaster</name>
    <name type="common">Prairie vole</name>
    <dbReference type="NCBI Taxonomy" id="79684"/>
    <lineage>
        <taxon>Eukaryota</taxon>
        <taxon>Metazoa</taxon>
        <taxon>Chordata</taxon>
        <taxon>Craniata</taxon>
        <taxon>Vertebrata</taxon>
        <taxon>Euteleostomi</taxon>
        <taxon>Mammalia</taxon>
        <taxon>Eutheria</taxon>
        <taxon>Euarchontoglires</taxon>
        <taxon>Glires</taxon>
        <taxon>Rodentia</taxon>
        <taxon>Myomorpha</taxon>
        <taxon>Muroidea</taxon>
        <taxon>Cricetidae</taxon>
        <taxon>Arvicolinae</taxon>
        <taxon>Microtus</taxon>
    </lineage>
</organism>
<keyword evidence="5" id="KW-0964">Secreted</keyword>
<dbReference type="PRINTS" id="PR00430">
    <property type="entry name" value="INTERLEUKIN3"/>
</dbReference>